<dbReference type="PANTHER" id="PTHR43000">
    <property type="entry name" value="DTDP-D-GLUCOSE 4,6-DEHYDRATASE-RELATED"/>
    <property type="match status" value="1"/>
</dbReference>
<protein>
    <submittedName>
        <fullName evidence="2">Short chain dehydrogenase</fullName>
    </submittedName>
</protein>
<gene>
    <name evidence="2" type="ORF">NCTC12858_01299</name>
</gene>
<keyword evidence="3" id="KW-1185">Reference proteome</keyword>
<evidence type="ECO:0000313" key="3">
    <source>
        <dbReference type="Proteomes" id="UP000249300"/>
    </source>
</evidence>
<name>A0A2X4PYL4_9PORP</name>
<evidence type="ECO:0000259" key="1">
    <source>
        <dbReference type="Pfam" id="PF01073"/>
    </source>
</evidence>
<dbReference type="Proteomes" id="UP000249300">
    <property type="component" value="Chromosome 1"/>
</dbReference>
<dbReference type="InterPro" id="IPR036291">
    <property type="entry name" value="NAD(P)-bd_dom_sf"/>
</dbReference>
<evidence type="ECO:0000313" key="2">
    <source>
        <dbReference type="EMBL" id="SQH73439.1"/>
    </source>
</evidence>
<dbReference type="AlphaFoldDB" id="A0A2X4PYL4"/>
<dbReference type="KEGG" id="pcre:NCTC12858_01299"/>
<dbReference type="InterPro" id="IPR002225">
    <property type="entry name" value="3Beta_OHSteriod_DH/Estase"/>
</dbReference>
<organism evidence="2 3">
    <name type="scientific">Porphyromonas crevioricanis</name>
    <dbReference type="NCBI Taxonomy" id="393921"/>
    <lineage>
        <taxon>Bacteria</taxon>
        <taxon>Pseudomonadati</taxon>
        <taxon>Bacteroidota</taxon>
        <taxon>Bacteroidia</taxon>
        <taxon>Bacteroidales</taxon>
        <taxon>Porphyromonadaceae</taxon>
        <taxon>Porphyromonas</taxon>
    </lineage>
</organism>
<dbReference type="Pfam" id="PF01073">
    <property type="entry name" value="3Beta_HSD"/>
    <property type="match status" value="1"/>
</dbReference>
<accession>A0A2X4PYL4</accession>
<dbReference type="Gene3D" id="3.40.50.720">
    <property type="entry name" value="NAD(P)-binding Rossmann-like Domain"/>
    <property type="match status" value="1"/>
</dbReference>
<dbReference type="GO" id="GO:0006694">
    <property type="term" value="P:steroid biosynthetic process"/>
    <property type="evidence" value="ECO:0007669"/>
    <property type="project" value="InterPro"/>
</dbReference>
<dbReference type="GO" id="GO:0016616">
    <property type="term" value="F:oxidoreductase activity, acting on the CH-OH group of donors, NAD or NADP as acceptor"/>
    <property type="evidence" value="ECO:0007669"/>
    <property type="project" value="InterPro"/>
</dbReference>
<proteinExistence type="predicted"/>
<sequence length="344" mass="38618">MGTMNNTSKIRVLLVGATNPLGKEILSGLMSQKEQFEISVFDRKTSANMTFLEKHKGTITVYYGDILDEEALREACAGQDFVIHNNSLPREQASKSLKQAEAINVLGTHNLVETLEQYSPTALLLYISTMGVYGDRLKSPMISAQDIPGPVLGDYDAITKMQAEKIVREASLDWIIYRPGYILYTQGIKLSPEIFKTPLSTRMELIHAQDLSTAVIKSYEQRNRLWGHIYNVGGGEACRITYEQLIKRFLSELHIDFKDIPDHSFATRNGSGGYFADSNSLNDQIGFRTYSIDRYFEELGKSKGLLKRVSSALFGSVRGKSLFAQSEPLKAHKSGDPIRSKYFF</sequence>
<feature type="domain" description="3-beta hydroxysteroid dehydrogenase/isomerase" evidence="1">
    <location>
        <begin position="14"/>
        <end position="186"/>
    </location>
</feature>
<dbReference type="SUPFAM" id="SSF51735">
    <property type="entry name" value="NAD(P)-binding Rossmann-fold domains"/>
    <property type="match status" value="1"/>
</dbReference>
<reference evidence="2 3" key="1">
    <citation type="submission" date="2018-06" db="EMBL/GenBank/DDBJ databases">
        <authorList>
            <consortium name="Pathogen Informatics"/>
            <person name="Doyle S."/>
        </authorList>
    </citation>
    <scope>NUCLEOTIDE SEQUENCE [LARGE SCALE GENOMIC DNA]</scope>
    <source>
        <strain evidence="2 3">NCTC12858</strain>
    </source>
</reference>
<dbReference type="EMBL" id="LS483447">
    <property type="protein sequence ID" value="SQH73439.1"/>
    <property type="molecule type" value="Genomic_DNA"/>
</dbReference>